<keyword evidence="3 6" id="KW-0378">Hydrolase</keyword>
<evidence type="ECO:0000256" key="2">
    <source>
        <dbReference type="ARBA" id="ARBA00022670"/>
    </source>
</evidence>
<keyword evidence="2 6" id="KW-0645">Protease</keyword>
<dbReference type="SUPFAM" id="SSF52743">
    <property type="entry name" value="Subtilisin-like"/>
    <property type="match status" value="1"/>
</dbReference>
<dbReference type="Gene3D" id="2.60.120.200">
    <property type="match status" value="1"/>
</dbReference>
<dbReference type="PROSITE" id="PS51892">
    <property type="entry name" value="SUBTILASE"/>
    <property type="match status" value="1"/>
</dbReference>
<dbReference type="InterPro" id="IPR000209">
    <property type="entry name" value="Peptidase_S8/S53_dom"/>
</dbReference>
<feature type="domain" description="Peptidase S8/S53" evidence="8">
    <location>
        <begin position="210"/>
        <end position="495"/>
    </location>
</feature>
<evidence type="ECO:0000256" key="3">
    <source>
        <dbReference type="ARBA" id="ARBA00022801"/>
    </source>
</evidence>
<dbReference type="InterPro" id="IPR033857">
    <property type="entry name" value="Bacillopeptidase_F"/>
</dbReference>
<evidence type="ECO:0000256" key="5">
    <source>
        <dbReference type="PIRSR" id="PIRSR615500-1"/>
    </source>
</evidence>
<dbReference type="Pfam" id="PF13715">
    <property type="entry name" value="CarbopepD_reg_2"/>
    <property type="match status" value="1"/>
</dbReference>
<dbReference type="Pfam" id="PF13620">
    <property type="entry name" value="CarboxypepD_reg"/>
    <property type="match status" value="1"/>
</dbReference>
<dbReference type="InterPro" id="IPR023828">
    <property type="entry name" value="Peptidase_S8_Ser-AS"/>
</dbReference>
<dbReference type="PANTHER" id="PTHR43399">
    <property type="entry name" value="SUBTILISIN-RELATED"/>
    <property type="match status" value="1"/>
</dbReference>
<evidence type="ECO:0000256" key="1">
    <source>
        <dbReference type="ARBA" id="ARBA00011073"/>
    </source>
</evidence>
<feature type="active site" description="Charge relay system" evidence="5 6">
    <location>
        <position position="443"/>
    </location>
</feature>
<feature type="active site" description="Charge relay system" evidence="5 6">
    <location>
        <position position="219"/>
    </location>
</feature>
<comment type="similarity">
    <text evidence="1 6">Belongs to the peptidase S8 family.</text>
</comment>
<feature type="active site" description="Charge relay system" evidence="5 6">
    <location>
        <position position="264"/>
    </location>
</feature>
<keyword evidence="10" id="KW-1185">Reference proteome</keyword>
<dbReference type="PRINTS" id="PR00723">
    <property type="entry name" value="SUBTILISIN"/>
</dbReference>
<dbReference type="EMBL" id="AKKV01000053">
    <property type="protein sequence ID" value="EIT83715.1"/>
    <property type="molecule type" value="Genomic_DNA"/>
</dbReference>
<dbReference type="InterPro" id="IPR013320">
    <property type="entry name" value="ConA-like_dom_sf"/>
</dbReference>
<dbReference type="Gene3D" id="2.60.40.10">
    <property type="entry name" value="Immunoglobulins"/>
    <property type="match status" value="2"/>
</dbReference>
<evidence type="ECO:0000256" key="6">
    <source>
        <dbReference type="PROSITE-ProRule" id="PRU01240"/>
    </source>
</evidence>
<evidence type="ECO:0000313" key="10">
    <source>
        <dbReference type="Proteomes" id="UP000004080"/>
    </source>
</evidence>
<dbReference type="eggNOG" id="COG1404">
    <property type="taxonomic scope" value="Bacteria"/>
</dbReference>
<gene>
    <name evidence="9" type="ORF">A374_19385</name>
</gene>
<evidence type="ECO:0000256" key="7">
    <source>
        <dbReference type="SAM" id="SignalP"/>
    </source>
</evidence>
<dbReference type="Gene3D" id="3.40.50.200">
    <property type="entry name" value="Peptidase S8/S53 domain"/>
    <property type="match status" value="1"/>
</dbReference>
<dbReference type="GO" id="GO:0004252">
    <property type="term" value="F:serine-type endopeptidase activity"/>
    <property type="evidence" value="ECO:0007669"/>
    <property type="project" value="UniProtKB-UniRule"/>
</dbReference>
<feature type="chain" id="PRO_5003714861" evidence="7">
    <location>
        <begin position="25"/>
        <end position="1408"/>
    </location>
</feature>
<dbReference type="Pfam" id="PF00082">
    <property type="entry name" value="Peptidase_S8"/>
    <property type="match status" value="1"/>
</dbReference>
<dbReference type="SUPFAM" id="SSF49464">
    <property type="entry name" value="Carboxypeptidase regulatory domain-like"/>
    <property type="match status" value="2"/>
</dbReference>
<dbReference type="Pfam" id="PF09136">
    <property type="entry name" value="Glucodextran_B"/>
    <property type="match status" value="2"/>
</dbReference>
<dbReference type="CDD" id="cd07481">
    <property type="entry name" value="Peptidases_S8_BacillopeptidaseF-like"/>
    <property type="match status" value="1"/>
</dbReference>
<dbReference type="Proteomes" id="UP000004080">
    <property type="component" value="Unassembled WGS sequence"/>
</dbReference>
<dbReference type="OrthoDB" id="9798386at2"/>
<dbReference type="Pfam" id="PF20773">
    <property type="entry name" value="InhA-like_MAM"/>
    <property type="match status" value="1"/>
</dbReference>
<dbReference type="NCBIfam" id="NF038128">
    <property type="entry name" value="choice_anch_J"/>
    <property type="match status" value="1"/>
</dbReference>
<dbReference type="PANTHER" id="PTHR43399:SF4">
    <property type="entry name" value="CELL WALL-ASSOCIATED PROTEASE"/>
    <property type="match status" value="1"/>
</dbReference>
<dbReference type="InterPro" id="IPR036852">
    <property type="entry name" value="Peptidase_S8/S53_dom_sf"/>
</dbReference>
<dbReference type="InterPro" id="IPR051048">
    <property type="entry name" value="Peptidase_S8/S53_subtilisin"/>
</dbReference>
<dbReference type="Gene3D" id="2.60.40.1120">
    <property type="entry name" value="Carboxypeptidase-like, regulatory domain"/>
    <property type="match status" value="2"/>
</dbReference>
<evidence type="ECO:0000313" key="9">
    <source>
        <dbReference type="EMBL" id="EIT83715.1"/>
    </source>
</evidence>
<dbReference type="GO" id="GO:0006508">
    <property type="term" value="P:proteolysis"/>
    <property type="evidence" value="ECO:0007669"/>
    <property type="project" value="UniProtKB-KW"/>
</dbReference>
<dbReference type="SUPFAM" id="SSF49899">
    <property type="entry name" value="Concanavalin A-like lectins/glucanases"/>
    <property type="match status" value="1"/>
</dbReference>
<keyword evidence="7" id="KW-0732">Signal</keyword>
<proteinExistence type="inferred from homology"/>
<comment type="caution">
    <text evidence="9">The sequence shown here is derived from an EMBL/GenBank/DDBJ whole genome shotgun (WGS) entry which is preliminary data.</text>
</comment>
<accession>I8U9T2</accession>
<feature type="signal peptide" evidence="7">
    <location>
        <begin position="1"/>
        <end position="24"/>
    </location>
</feature>
<evidence type="ECO:0000256" key="4">
    <source>
        <dbReference type="ARBA" id="ARBA00022825"/>
    </source>
</evidence>
<keyword evidence="4 6" id="KW-0720">Serine protease</keyword>
<dbReference type="eggNOG" id="COG4412">
    <property type="taxonomic scope" value="Bacteria"/>
</dbReference>
<reference evidence="9 10" key="1">
    <citation type="journal article" date="2012" name="J. Bacteriol.">
        <title>Genome of Bacillus macauensis ZFHKF-1, a Long-Chain-Forming Bacterium.</title>
        <authorList>
            <person name="Cai L."/>
            <person name="Zhang T."/>
        </authorList>
    </citation>
    <scope>NUCLEOTIDE SEQUENCE [LARGE SCALE GENOMIC DNA]</scope>
    <source>
        <strain evidence="9 10">ZFHKF-1</strain>
    </source>
</reference>
<organism evidence="9 10">
    <name type="scientific">Fictibacillus macauensis ZFHKF-1</name>
    <dbReference type="NCBI Taxonomy" id="1196324"/>
    <lineage>
        <taxon>Bacteria</taxon>
        <taxon>Bacillati</taxon>
        <taxon>Bacillota</taxon>
        <taxon>Bacilli</taxon>
        <taxon>Bacillales</taxon>
        <taxon>Fictibacillaceae</taxon>
        <taxon>Fictibacillus</taxon>
    </lineage>
</organism>
<dbReference type="FunFam" id="3.40.50.200:FF:000043">
    <property type="entry name" value="Peptidase S8"/>
    <property type="match status" value="1"/>
</dbReference>
<evidence type="ECO:0000259" key="8">
    <source>
        <dbReference type="Pfam" id="PF00082"/>
    </source>
</evidence>
<name>I8U9T2_9BACL</name>
<dbReference type="InterPro" id="IPR013783">
    <property type="entry name" value="Ig-like_fold"/>
</dbReference>
<dbReference type="STRING" id="1196324.A374_19385"/>
<dbReference type="InterPro" id="IPR008969">
    <property type="entry name" value="CarboxyPept-like_regulatory"/>
</dbReference>
<protein>
    <submittedName>
        <fullName evidence="9">Bacillopeptidase F</fullName>
    </submittedName>
</protein>
<dbReference type="PATRIC" id="fig|1196324.3.peg.3939"/>
<dbReference type="PROSITE" id="PS00138">
    <property type="entry name" value="SUBTILASE_SER"/>
    <property type="match status" value="1"/>
</dbReference>
<sequence length="1408" mass="151949">MKGKFMSVIMTACLSLSLLFPSGAAVSATSKMKAYHGMNAIKATQVEKVSNKLLKEFKDKKIATFLVKFKEQVDAEKEAKKAMMSAQKKKMSSYQTELMKRSAVVSTLQAKALESQKEVSSYLEEQKKKGEVKKIHAFFIVNAMAVTATKAVMDKLATMPEVEKITANEVRKLQPVQSPKKKATSKESNTIEWNVQKVDAPKAWAKGIDGTGTVIASIDTGVEATHPAIASKYRGYDAGGKLHNEYNWFDATEGEDQPYDDIGHGTHTVGTMVGSEKNGKNKIGVAPGAKWIAVKAFTEEGGTDEALLAAGQWVIAPTDAAGKPHPEKAPDVVNNSWGGGPGMDDWYRPMVKAWRAAEIFPEFSAGNTDANNEGGRGSVANPANYPESFATGAVNDKNQVADFSLRGPSPYEGLLKPEVSAPGVNIRSSVPGGKYEDGWDGTSMAGPHVSAIAAMLRQVNHSLTVKEMEEIIKNTATPLTDKEYPKSPNNGYGAGLVNAYEAVNAVTKGLGKVTGVVTKDGNDTKAPVFKHEAVKTASEGITLPLTIDVQDDVSVVAVTLQYSDGKGGWKERPAELVNGSVRSGTYAAEIPNKEMTAPSLAYRFKIKDFGKHEVTSDPYHVTVTPSIKVGYETDFEKQPAGWRTFGVNNNWEWGVPKSGPKSAASGTHVYGTNLKGLYANSADMFLMMPSVKVEKGSTFLQFKHWFEFEKDMDGGAVIVSTDEKQWNYVKMYTGKSRKWVDGEVDLSDYAGMTVSVGFEVRTDEQNAFPGWYLDDVKLSSVALPKGKVATDAFTPKKPFAKLAKEKPTLQKATVEANSGIPMEANVSLLESGKSTVTNPATGEYTLYGSPGNYTLAIDAYGYTPMKQKVQIDAKKETSQSFKLKEKAKGTLSGKVTNAQTGKPVAKAVVYVLEDGAVTPVLTDQNGVYHLTAYEGNYTLRIGGAGYYSQEVSVTLGKQAVKDIQLKPFLSAPGKEIGYDDGSEENAVAFFDPNNYWAVKMSLPKGKTKAMVTGGMYKFSESFPMPGGTEMQAAVYDASGKDGAPGKRIAGPINATALRNGEWTKVDFGGQSVQVSGDFYIVSIQTKKDIESPGIAADLNSPSANRGFTYVNGVWEPFPSSEGNLMIRALVEYEVTAPMITKPTNASFTNLETYTVEGTTAPTIKVALMNDGKQVSQVTSDKKGKFKAPVKLHKGKNVLSTKAVFDRGSTEVSAPVVITLDRTPPKLTITSPSNGIKTNKETVTITGTASDDFMKSVTINGENVSLQSKGKFEHRLMLQSGKNQIRTTVVDRAGNATVKELTIYAQFKGLALTNMKPARNVTLKAGQTLKVECDTLTRSSASFLLRLPLSTVSNKQATMKMKETTAGHYVGYYKVPKNVKASDIAIEISVKDSFGNTTTKLAPGRLTIQ</sequence>
<dbReference type="InterPro" id="IPR015500">
    <property type="entry name" value="Peptidase_S8_subtilisin-rel"/>
</dbReference>